<reference evidence="6" key="2">
    <citation type="submission" date="2021-04" db="EMBL/GenBank/DDBJ databases">
        <authorList>
            <person name="Gilroy R."/>
        </authorList>
    </citation>
    <scope>NUCLEOTIDE SEQUENCE</scope>
    <source>
        <strain evidence="6">CHK195-6426</strain>
    </source>
</reference>
<evidence type="ECO:0000256" key="4">
    <source>
        <dbReference type="ARBA" id="ARBA00033164"/>
    </source>
</evidence>
<gene>
    <name evidence="6" type="ORF">H9742_06920</name>
</gene>
<evidence type="ECO:0000256" key="2">
    <source>
        <dbReference type="ARBA" id="ARBA00010876"/>
    </source>
</evidence>
<protein>
    <recommendedName>
        <fullName evidence="3">RNA pseudouridylate synthase</fullName>
    </recommendedName>
    <alternativeName>
        <fullName evidence="4">RNA-uridine isomerase</fullName>
    </alternativeName>
</protein>
<dbReference type="Gene3D" id="3.30.2350.10">
    <property type="entry name" value="Pseudouridine synthase"/>
    <property type="match status" value="1"/>
</dbReference>
<evidence type="ECO:0000256" key="3">
    <source>
        <dbReference type="ARBA" id="ARBA00031870"/>
    </source>
</evidence>
<dbReference type="InterPro" id="IPR006145">
    <property type="entry name" value="PsdUridine_synth_RsuA/RluA"/>
</dbReference>
<dbReference type="GO" id="GO:0140098">
    <property type="term" value="F:catalytic activity, acting on RNA"/>
    <property type="evidence" value="ECO:0007669"/>
    <property type="project" value="UniProtKB-ARBA"/>
</dbReference>
<dbReference type="InterPro" id="IPR050188">
    <property type="entry name" value="RluA_PseudoU_synthase"/>
</dbReference>
<comment type="similarity">
    <text evidence="2">Belongs to the pseudouridine synthase RluA family.</text>
</comment>
<dbReference type="GO" id="GO:0003723">
    <property type="term" value="F:RNA binding"/>
    <property type="evidence" value="ECO:0007669"/>
    <property type="project" value="InterPro"/>
</dbReference>
<dbReference type="Pfam" id="PF00849">
    <property type="entry name" value="PseudoU_synth_2"/>
    <property type="match status" value="1"/>
</dbReference>
<dbReference type="PANTHER" id="PTHR21600">
    <property type="entry name" value="MITOCHONDRIAL RNA PSEUDOURIDINE SYNTHASE"/>
    <property type="match status" value="1"/>
</dbReference>
<dbReference type="GO" id="GO:0009982">
    <property type="term" value="F:pseudouridine synthase activity"/>
    <property type="evidence" value="ECO:0007669"/>
    <property type="project" value="InterPro"/>
</dbReference>
<reference evidence="6" key="1">
    <citation type="journal article" date="2021" name="PeerJ">
        <title>Extensive microbial diversity within the chicken gut microbiome revealed by metagenomics and culture.</title>
        <authorList>
            <person name="Gilroy R."/>
            <person name="Ravi A."/>
            <person name="Getino M."/>
            <person name="Pursley I."/>
            <person name="Horton D.L."/>
            <person name="Alikhan N.F."/>
            <person name="Baker D."/>
            <person name="Gharbi K."/>
            <person name="Hall N."/>
            <person name="Watson M."/>
            <person name="Adriaenssens E.M."/>
            <person name="Foster-Nyarko E."/>
            <person name="Jarju S."/>
            <person name="Secka A."/>
            <person name="Antonio M."/>
            <person name="Oren A."/>
            <person name="Chaudhuri R.R."/>
            <person name="La Ragione R."/>
            <person name="Hildebrand F."/>
            <person name="Pallen M.J."/>
        </authorList>
    </citation>
    <scope>NUCLEOTIDE SEQUENCE</scope>
    <source>
        <strain evidence="6">CHK195-6426</strain>
    </source>
</reference>
<feature type="domain" description="Pseudouridine synthase RsuA/RluA-like" evidence="5">
    <location>
        <begin position="12"/>
        <end position="174"/>
    </location>
</feature>
<dbReference type="SUPFAM" id="SSF55120">
    <property type="entry name" value="Pseudouridine synthase"/>
    <property type="match status" value="1"/>
</dbReference>
<dbReference type="InterPro" id="IPR020103">
    <property type="entry name" value="PsdUridine_synth_cat_dom_sf"/>
</dbReference>
<organism evidence="6 7">
    <name type="scientific">Candidatus Acetatifactor stercoripullorum</name>
    <dbReference type="NCBI Taxonomy" id="2838414"/>
    <lineage>
        <taxon>Bacteria</taxon>
        <taxon>Bacillati</taxon>
        <taxon>Bacillota</taxon>
        <taxon>Clostridia</taxon>
        <taxon>Lachnospirales</taxon>
        <taxon>Lachnospiraceae</taxon>
        <taxon>Acetatifactor</taxon>
    </lineage>
</organism>
<proteinExistence type="inferred from homology"/>
<evidence type="ECO:0000259" key="5">
    <source>
        <dbReference type="Pfam" id="PF00849"/>
    </source>
</evidence>
<dbReference type="PANTHER" id="PTHR21600:SF87">
    <property type="entry name" value="RNA PSEUDOURIDYLATE SYNTHASE DOMAIN-CONTAINING PROTEIN 1"/>
    <property type="match status" value="1"/>
</dbReference>
<sequence>MKTEILYQDQALLIVRKPSGLAVQTAAIGKPDVVSELKNALADRGRKGKDEPYLGIIHRLDQPVEGLLVFAKTKEAAAALTGQLARGELKKRYYAVVCGQPPRDQGELVDYLYKDKNQRAQILSPADSHFKEAKRAVLHYRIQQKASFGNYLLSLAEISIETGRFHQIRAQMAHAGMPLLGDVKYGNEESFQAAEKLGIGSAALCAFDISLRHPVTKRPMHFQIRPGAKAFSFFEIETDPKGSL</sequence>
<evidence type="ECO:0000256" key="1">
    <source>
        <dbReference type="ARBA" id="ARBA00000073"/>
    </source>
</evidence>
<name>A0A9D1R5B2_9FIRM</name>
<evidence type="ECO:0000313" key="6">
    <source>
        <dbReference type="EMBL" id="HIW81250.1"/>
    </source>
</evidence>
<comment type="caution">
    <text evidence="6">The sequence shown here is derived from an EMBL/GenBank/DDBJ whole genome shotgun (WGS) entry which is preliminary data.</text>
</comment>
<evidence type="ECO:0000313" key="7">
    <source>
        <dbReference type="Proteomes" id="UP000824265"/>
    </source>
</evidence>
<dbReference type="AlphaFoldDB" id="A0A9D1R5B2"/>
<accession>A0A9D1R5B2</accession>
<comment type="catalytic activity">
    <reaction evidence="1">
        <text>a uridine in RNA = a pseudouridine in RNA</text>
        <dbReference type="Rhea" id="RHEA:48348"/>
        <dbReference type="Rhea" id="RHEA-COMP:12068"/>
        <dbReference type="Rhea" id="RHEA-COMP:12069"/>
        <dbReference type="ChEBI" id="CHEBI:65314"/>
        <dbReference type="ChEBI" id="CHEBI:65315"/>
    </reaction>
</comment>
<dbReference type="CDD" id="cd02869">
    <property type="entry name" value="PseudoU_synth_RluA_like"/>
    <property type="match status" value="1"/>
</dbReference>
<dbReference type="EMBL" id="DXGH01000038">
    <property type="protein sequence ID" value="HIW81250.1"/>
    <property type="molecule type" value="Genomic_DNA"/>
</dbReference>
<dbReference type="Proteomes" id="UP000824265">
    <property type="component" value="Unassembled WGS sequence"/>
</dbReference>
<dbReference type="GO" id="GO:0000455">
    <property type="term" value="P:enzyme-directed rRNA pseudouridine synthesis"/>
    <property type="evidence" value="ECO:0007669"/>
    <property type="project" value="TreeGrafter"/>
</dbReference>